<dbReference type="InterPro" id="IPR010342">
    <property type="entry name" value="DUF938"/>
</dbReference>
<proteinExistence type="predicted"/>
<dbReference type="EMBL" id="RAHX01000001">
    <property type="protein sequence ID" value="RJY08230.1"/>
    <property type="molecule type" value="Genomic_DNA"/>
</dbReference>
<feature type="region of interest" description="Disordered" evidence="1">
    <location>
        <begin position="1"/>
        <end position="37"/>
    </location>
</feature>
<feature type="compositionally biased region" description="Basic and acidic residues" evidence="1">
    <location>
        <begin position="11"/>
        <end position="25"/>
    </location>
</feature>
<protein>
    <submittedName>
        <fullName evidence="2">DUF938 domain-containing protein</fullName>
    </submittedName>
</protein>
<sequence length="238" mass="25402">MGAGAGACADADGRPRRTSRLDRNSRTPCAGGGRAAPGLALKRHAPATQRNRAAIAGVLAEELPDAGTVLEIASGTGEHAIYFARRFTQLAWQPSDPDQEALTSIAAYREESALANLRAPVALDASEHGWPREEAAAILCVNMIHISPPEATRGLLAGAGRLLNQGAPLILYGPFFEREVETAPSNLAFDASLKSRDPRWGIRDVAWLDELASAAGLSRTRRVEMPANNLMLVYRKSA</sequence>
<dbReference type="Gene3D" id="3.40.50.150">
    <property type="entry name" value="Vaccinia Virus protein VP39"/>
    <property type="match status" value="1"/>
</dbReference>
<evidence type="ECO:0000313" key="3">
    <source>
        <dbReference type="Proteomes" id="UP000285232"/>
    </source>
</evidence>
<dbReference type="SUPFAM" id="SSF53335">
    <property type="entry name" value="S-adenosyl-L-methionine-dependent methyltransferases"/>
    <property type="match status" value="1"/>
</dbReference>
<evidence type="ECO:0000256" key="1">
    <source>
        <dbReference type="SAM" id="MobiDB-lite"/>
    </source>
</evidence>
<organism evidence="2 3">
    <name type="scientific">Aurantiacibacter aquimixticola</name>
    <dbReference type="NCBI Taxonomy" id="1958945"/>
    <lineage>
        <taxon>Bacteria</taxon>
        <taxon>Pseudomonadati</taxon>
        <taxon>Pseudomonadota</taxon>
        <taxon>Alphaproteobacteria</taxon>
        <taxon>Sphingomonadales</taxon>
        <taxon>Erythrobacteraceae</taxon>
        <taxon>Aurantiacibacter</taxon>
    </lineage>
</organism>
<gene>
    <name evidence="2" type="ORF">D6201_01645</name>
</gene>
<dbReference type="InterPro" id="IPR029063">
    <property type="entry name" value="SAM-dependent_MTases_sf"/>
</dbReference>
<dbReference type="OrthoDB" id="5525831at2"/>
<dbReference type="Proteomes" id="UP000285232">
    <property type="component" value="Unassembled WGS sequence"/>
</dbReference>
<dbReference type="PANTHER" id="PTHR20974">
    <property type="entry name" value="UPF0585 PROTEIN CG18661"/>
    <property type="match status" value="1"/>
</dbReference>
<evidence type="ECO:0000313" key="2">
    <source>
        <dbReference type="EMBL" id="RJY08230.1"/>
    </source>
</evidence>
<dbReference type="Pfam" id="PF06080">
    <property type="entry name" value="DUF938"/>
    <property type="match status" value="1"/>
</dbReference>
<accession>A0A419RR14</accession>
<feature type="compositionally biased region" description="Low complexity" evidence="1">
    <location>
        <begin position="1"/>
        <end position="10"/>
    </location>
</feature>
<dbReference type="AlphaFoldDB" id="A0A419RR14"/>
<name>A0A419RR14_9SPHN</name>
<dbReference type="PANTHER" id="PTHR20974:SF0">
    <property type="entry name" value="UPF0585 PROTEIN CG18661"/>
    <property type="match status" value="1"/>
</dbReference>
<comment type="caution">
    <text evidence="2">The sequence shown here is derived from an EMBL/GenBank/DDBJ whole genome shotgun (WGS) entry which is preliminary data.</text>
</comment>
<reference evidence="2 3" key="1">
    <citation type="journal article" date="2017" name="Int. J. Syst. Evol. Microbiol.">
        <title>Erythrobacter aquimixticola sp. nov., isolated from the junction between the ocean and a freshwater spring.</title>
        <authorList>
            <person name="Park S."/>
            <person name="Jung Y.T."/>
            <person name="Choi S.J."/>
            <person name="Yoon J.H."/>
        </authorList>
    </citation>
    <scope>NUCLEOTIDE SEQUENCE [LARGE SCALE GENOMIC DNA]</scope>
    <source>
        <strain evidence="2 3">JSSK-14</strain>
    </source>
</reference>
<keyword evidence="3" id="KW-1185">Reference proteome</keyword>